<dbReference type="Pfam" id="PF12833">
    <property type="entry name" value="HTH_18"/>
    <property type="match status" value="1"/>
</dbReference>
<dbReference type="SUPFAM" id="SSF51215">
    <property type="entry name" value="Regulatory protein AraC"/>
    <property type="match status" value="1"/>
</dbReference>
<evidence type="ECO:0000313" key="8">
    <source>
        <dbReference type="Proteomes" id="UP000374630"/>
    </source>
</evidence>
<dbReference type="AlphaFoldDB" id="A0A5J5DYB7"/>
<keyword evidence="3" id="KW-0804">Transcription</keyword>
<dbReference type="InterPro" id="IPR018060">
    <property type="entry name" value="HTH_AraC"/>
</dbReference>
<accession>A0A5J5DYB7</accession>
<protein>
    <submittedName>
        <fullName evidence="6">AraC family transcriptional regulator</fullName>
    </submittedName>
</protein>
<evidence type="ECO:0000256" key="2">
    <source>
        <dbReference type="ARBA" id="ARBA00023125"/>
    </source>
</evidence>
<keyword evidence="1" id="KW-0805">Transcription regulation</keyword>
<organism evidence="6 7">
    <name type="scientific">Bifidobacterium vespertilionis</name>
    <dbReference type="NCBI Taxonomy" id="2562524"/>
    <lineage>
        <taxon>Bacteria</taxon>
        <taxon>Bacillati</taxon>
        <taxon>Actinomycetota</taxon>
        <taxon>Actinomycetes</taxon>
        <taxon>Bifidobacteriales</taxon>
        <taxon>Bifidobacteriaceae</taxon>
        <taxon>Bifidobacterium</taxon>
    </lineage>
</organism>
<dbReference type="EMBL" id="RZOA01000023">
    <property type="protein sequence ID" value="KAA8821846.1"/>
    <property type="molecule type" value="Genomic_DNA"/>
</dbReference>
<keyword evidence="8" id="KW-1185">Reference proteome</keyword>
<proteinExistence type="predicted"/>
<dbReference type="SMART" id="SM00342">
    <property type="entry name" value="HTH_ARAC"/>
    <property type="match status" value="1"/>
</dbReference>
<dbReference type="PANTHER" id="PTHR43280:SF2">
    <property type="entry name" value="HTH-TYPE TRANSCRIPTIONAL REGULATOR EXSA"/>
    <property type="match status" value="1"/>
</dbReference>
<dbReference type="RefSeq" id="WP_150354779.1">
    <property type="nucleotide sequence ID" value="NZ_RZNZ01000020.1"/>
</dbReference>
<dbReference type="GO" id="GO:0043565">
    <property type="term" value="F:sequence-specific DNA binding"/>
    <property type="evidence" value="ECO:0007669"/>
    <property type="project" value="InterPro"/>
</dbReference>
<evidence type="ECO:0000313" key="6">
    <source>
        <dbReference type="EMBL" id="KAA8821846.1"/>
    </source>
</evidence>
<dbReference type="EMBL" id="RZNZ01000020">
    <property type="protein sequence ID" value="KAA8816789.1"/>
    <property type="molecule type" value="Genomic_DNA"/>
</dbReference>
<keyword evidence="2" id="KW-0238">DNA-binding</keyword>
<evidence type="ECO:0000256" key="3">
    <source>
        <dbReference type="ARBA" id="ARBA00023163"/>
    </source>
</evidence>
<dbReference type="InterPro" id="IPR009057">
    <property type="entry name" value="Homeodomain-like_sf"/>
</dbReference>
<dbReference type="GO" id="GO:0003700">
    <property type="term" value="F:DNA-binding transcription factor activity"/>
    <property type="evidence" value="ECO:0007669"/>
    <property type="project" value="InterPro"/>
</dbReference>
<name>A0A5J5DYB7_9BIFI</name>
<evidence type="ECO:0000313" key="5">
    <source>
        <dbReference type="EMBL" id="KAA8816789.1"/>
    </source>
</evidence>
<dbReference type="Proteomes" id="UP000345527">
    <property type="component" value="Unassembled WGS sequence"/>
</dbReference>
<evidence type="ECO:0000313" key="7">
    <source>
        <dbReference type="Proteomes" id="UP000345527"/>
    </source>
</evidence>
<dbReference type="OrthoDB" id="2060755at2"/>
<dbReference type="PROSITE" id="PS01124">
    <property type="entry name" value="HTH_ARAC_FAMILY_2"/>
    <property type="match status" value="1"/>
</dbReference>
<dbReference type="InterPro" id="IPR020449">
    <property type="entry name" value="Tscrpt_reg_AraC-type_HTH"/>
</dbReference>
<dbReference type="Proteomes" id="UP000374630">
    <property type="component" value="Unassembled WGS sequence"/>
</dbReference>
<evidence type="ECO:0000259" key="4">
    <source>
        <dbReference type="PROSITE" id="PS01124"/>
    </source>
</evidence>
<dbReference type="PRINTS" id="PR00032">
    <property type="entry name" value="HTHARAC"/>
</dbReference>
<gene>
    <name evidence="6" type="ORF">EM848_09975</name>
    <name evidence="5" type="ORF">EMO90_11170</name>
</gene>
<dbReference type="InterPro" id="IPR037923">
    <property type="entry name" value="HTH-like"/>
</dbReference>
<feature type="domain" description="HTH araC/xylS-type" evidence="4">
    <location>
        <begin position="186"/>
        <end position="284"/>
    </location>
</feature>
<comment type="caution">
    <text evidence="6">The sequence shown here is derived from an EMBL/GenBank/DDBJ whole genome shotgun (WGS) entry which is preliminary data.</text>
</comment>
<dbReference type="PANTHER" id="PTHR43280">
    <property type="entry name" value="ARAC-FAMILY TRANSCRIPTIONAL REGULATOR"/>
    <property type="match status" value="1"/>
</dbReference>
<evidence type="ECO:0000256" key="1">
    <source>
        <dbReference type="ARBA" id="ARBA00023015"/>
    </source>
</evidence>
<dbReference type="SUPFAM" id="SSF46689">
    <property type="entry name" value="Homeodomain-like"/>
    <property type="match status" value="2"/>
</dbReference>
<dbReference type="Gene3D" id="1.10.10.60">
    <property type="entry name" value="Homeodomain-like"/>
    <property type="match status" value="2"/>
</dbReference>
<reference evidence="7 8" key="1">
    <citation type="journal article" date="2019" name="Syst. Appl. Microbiol.">
        <title>Characterization of Bifidobacterium species in feaces of the Egyptian fruit bat: Description of B. vespertilionis sp. nov. and B. rousetti sp. nov.</title>
        <authorList>
            <person name="Modesto M."/>
            <person name="Satti M."/>
            <person name="Watanabe K."/>
            <person name="Puglisi E."/>
            <person name="Morelli L."/>
            <person name="Huang C.-H."/>
            <person name="Liou J.-S."/>
            <person name="Miyashita M."/>
            <person name="Tamura T."/>
            <person name="Saito S."/>
            <person name="Mori K."/>
            <person name="Huang L."/>
            <person name="Sciavilla P."/>
            <person name="Sandri C."/>
            <person name="Spiezio C."/>
            <person name="Vitali F."/>
            <person name="Cavalieri D."/>
            <person name="Perpetuini G."/>
            <person name="Tofalo R."/>
            <person name="Bonetti A."/>
            <person name="Arita M."/>
            <person name="Mattarelli P."/>
        </authorList>
    </citation>
    <scope>NUCLEOTIDE SEQUENCE [LARGE SCALE GENOMIC DNA]</scope>
    <source>
        <strain evidence="5 8">RST16</strain>
        <strain evidence="6 7">RST8</strain>
    </source>
</reference>
<sequence>MLGYAIGVSGPVRYDYTGKFEAPSPRWTHEDMGLNDWELIVMTEGALYLSYLGVDHTVERGDYLLLPPSAEGRRVGLKPSQCSFYWLHFQPADRVVHEIDLADARVEGRMIGEGDDVLRLPQSGGLPDAERLIVLMRQMQDAVRSGYDHFMLNYLATGVLCELYHQTFQKKADPDIPDYSKRQLYYDIVDYVNLNLYSNLKVQDVARHFGYNPKYLSQLFRSLTGTSLSAFIVDKRIDRANYLLADSNDTVGQVAAMLGYRDSHHFMRAYKAATGMTPTQYRNAYAKRMLFHR</sequence>